<feature type="transmembrane region" description="Helical" evidence="6">
    <location>
        <begin position="311"/>
        <end position="335"/>
    </location>
</feature>
<dbReference type="RefSeq" id="WP_231145330.1">
    <property type="nucleotide sequence ID" value="NZ_CP088100.1"/>
</dbReference>
<keyword evidence="2" id="KW-1003">Cell membrane</keyword>
<comment type="subcellular location">
    <subcellularLocation>
        <location evidence="1">Cell membrane</location>
        <topology evidence="1">Multi-pass membrane protein</topology>
    </subcellularLocation>
</comment>
<dbReference type="Pfam" id="PF13440">
    <property type="entry name" value="Polysacc_synt_3"/>
    <property type="match status" value="1"/>
</dbReference>
<evidence type="ECO:0000313" key="8">
    <source>
        <dbReference type="Proteomes" id="UP001430990"/>
    </source>
</evidence>
<feature type="transmembrane region" description="Helical" evidence="6">
    <location>
        <begin position="377"/>
        <end position="397"/>
    </location>
</feature>
<feature type="transmembrane region" description="Helical" evidence="6">
    <location>
        <begin position="46"/>
        <end position="66"/>
    </location>
</feature>
<gene>
    <name evidence="7" type="ORF">BjapCC829_31595</name>
</gene>
<proteinExistence type="predicted"/>
<feature type="transmembrane region" description="Helical" evidence="6">
    <location>
        <begin position="347"/>
        <end position="370"/>
    </location>
</feature>
<feature type="transmembrane region" description="Helical" evidence="6">
    <location>
        <begin position="186"/>
        <end position="207"/>
    </location>
</feature>
<dbReference type="PANTHER" id="PTHR30250:SF26">
    <property type="entry name" value="PSMA PROTEIN"/>
    <property type="match status" value="1"/>
</dbReference>
<feature type="transmembrane region" description="Helical" evidence="6">
    <location>
        <begin position="20"/>
        <end position="40"/>
    </location>
</feature>
<feature type="transmembrane region" description="Helical" evidence="6">
    <location>
        <begin position="403"/>
        <end position="423"/>
    </location>
</feature>
<dbReference type="InterPro" id="IPR050833">
    <property type="entry name" value="Poly_Biosynth_Transport"/>
</dbReference>
<dbReference type="Proteomes" id="UP001430990">
    <property type="component" value="Chromosome"/>
</dbReference>
<evidence type="ECO:0000313" key="7">
    <source>
        <dbReference type="EMBL" id="UFW91323.1"/>
    </source>
</evidence>
<keyword evidence="3 6" id="KW-0812">Transmembrane</keyword>
<evidence type="ECO:0000256" key="1">
    <source>
        <dbReference type="ARBA" id="ARBA00004651"/>
    </source>
</evidence>
<organism evidence="7 8">
    <name type="scientific">Bradyrhizobium barranii</name>
    <dbReference type="NCBI Taxonomy" id="2992140"/>
    <lineage>
        <taxon>Bacteria</taxon>
        <taxon>Pseudomonadati</taxon>
        <taxon>Pseudomonadota</taxon>
        <taxon>Alphaproteobacteria</taxon>
        <taxon>Hyphomicrobiales</taxon>
        <taxon>Nitrobacteraceae</taxon>
        <taxon>Bradyrhizobium</taxon>
    </lineage>
</organism>
<evidence type="ECO:0000256" key="3">
    <source>
        <dbReference type="ARBA" id="ARBA00022692"/>
    </source>
</evidence>
<keyword evidence="5 6" id="KW-0472">Membrane</keyword>
<keyword evidence="8" id="KW-1185">Reference proteome</keyword>
<keyword evidence="4 6" id="KW-1133">Transmembrane helix</keyword>
<sequence length="517" mass="54483">MTLRKKPPDLLGNSAWNAMAFLVAVALNLAILPFVVVHLGLPAFGVAGLVTASTAPALVFSNALGLSTARELALRLEPSDCEDARRLFATAVMLAIGAGGPITIFFLVAGAPLARLGFHLAGPAADDLGRAFALAGIGWLCQCVSAVFVSLFTARQDYRRIASIGIASTVVSTLSMLLLIPAAPYASTFLGCQALGFAISLLLALAWSRGQMGKWLAPPALHREALGRLVRLGGWQVAAQSGALLAGQADRYLLGALLQPQFVGFYGIAQRLQEATYIGILKVGEILFPFFSTLQRESEDRKVDLLFRSSWILNVLAASALGGLIPVAGPLLHVWTGAEVAAEAARVLVILSIAGILGSSANVFGFYLLAQGRSRSNALIALITGVVTLVTSAIALPRFGWHAAGWSACAGMIAQMATIVFLLRRSFNLTGMWSRIVHCVLMPLGIGIATALAVRYGLDRGPLQLARSWWSVGAVSSLTAATIFVVAVAASQLGPYRSACWQDIRSIVGRFLPLKGV</sequence>
<evidence type="ECO:0000256" key="6">
    <source>
        <dbReference type="SAM" id="Phobius"/>
    </source>
</evidence>
<feature type="transmembrane region" description="Helical" evidence="6">
    <location>
        <begin position="87"/>
        <end position="111"/>
    </location>
</feature>
<reference evidence="7" key="1">
    <citation type="submission" date="2021-11" db="EMBL/GenBank/DDBJ databases">
        <title>Australian commercial rhizobial inoculants.</title>
        <authorList>
            <person name="Kohlmeier M.G."/>
            <person name="O'Hara G.W."/>
            <person name="Colombi E."/>
            <person name="Ramsay J.P."/>
            <person name="Terpolilli J."/>
        </authorList>
    </citation>
    <scope>NUCLEOTIDE SEQUENCE</scope>
    <source>
        <strain evidence="7">CC829</strain>
    </source>
</reference>
<evidence type="ECO:0000256" key="2">
    <source>
        <dbReference type="ARBA" id="ARBA00022475"/>
    </source>
</evidence>
<protein>
    <submittedName>
        <fullName evidence="7">Oligosaccharide flippase family protein</fullName>
    </submittedName>
</protein>
<feature type="transmembrane region" description="Helical" evidence="6">
    <location>
        <begin position="131"/>
        <end position="154"/>
    </location>
</feature>
<feature type="transmembrane region" description="Helical" evidence="6">
    <location>
        <begin position="161"/>
        <end position="180"/>
    </location>
</feature>
<name>A0ABY3QZ51_9BRAD</name>
<accession>A0ABY3QZ51</accession>
<dbReference type="PANTHER" id="PTHR30250">
    <property type="entry name" value="PST FAMILY PREDICTED COLANIC ACID TRANSPORTER"/>
    <property type="match status" value="1"/>
</dbReference>
<feature type="transmembrane region" description="Helical" evidence="6">
    <location>
        <begin position="435"/>
        <end position="457"/>
    </location>
</feature>
<feature type="transmembrane region" description="Helical" evidence="6">
    <location>
        <begin position="469"/>
        <end position="490"/>
    </location>
</feature>
<evidence type="ECO:0000256" key="4">
    <source>
        <dbReference type="ARBA" id="ARBA00022989"/>
    </source>
</evidence>
<evidence type="ECO:0000256" key="5">
    <source>
        <dbReference type="ARBA" id="ARBA00023136"/>
    </source>
</evidence>
<dbReference type="EMBL" id="CP088100">
    <property type="protein sequence ID" value="UFW91323.1"/>
    <property type="molecule type" value="Genomic_DNA"/>
</dbReference>